<reference evidence="1" key="1">
    <citation type="submission" date="2015-07" db="EMBL/GenBank/DDBJ databases">
        <title>MeaNS - Measles Nucleotide Surveillance Program.</title>
        <authorList>
            <person name="Tran T."/>
            <person name="Druce J."/>
        </authorList>
    </citation>
    <scope>NUCLEOTIDE SEQUENCE</scope>
    <source>
        <strain evidence="1">UCB-OBI-ISO-001</strain>
        <tissue evidence="1">Gonad</tissue>
    </source>
</reference>
<accession>A0A0L8HR01</accession>
<proteinExistence type="predicted"/>
<gene>
    <name evidence="1" type="ORF">OCBIM_22008321mg</name>
</gene>
<protein>
    <submittedName>
        <fullName evidence="1">Uncharacterized protein</fullName>
    </submittedName>
</protein>
<dbReference type="EMBL" id="KQ417497">
    <property type="protein sequence ID" value="KOF91651.1"/>
    <property type="molecule type" value="Genomic_DNA"/>
</dbReference>
<name>A0A0L8HR01_OCTBM</name>
<dbReference type="AlphaFoldDB" id="A0A0L8HR01"/>
<organism evidence="1">
    <name type="scientific">Octopus bimaculoides</name>
    <name type="common">California two-spotted octopus</name>
    <dbReference type="NCBI Taxonomy" id="37653"/>
    <lineage>
        <taxon>Eukaryota</taxon>
        <taxon>Metazoa</taxon>
        <taxon>Spiralia</taxon>
        <taxon>Lophotrochozoa</taxon>
        <taxon>Mollusca</taxon>
        <taxon>Cephalopoda</taxon>
        <taxon>Coleoidea</taxon>
        <taxon>Octopodiformes</taxon>
        <taxon>Octopoda</taxon>
        <taxon>Incirrata</taxon>
        <taxon>Octopodidae</taxon>
        <taxon>Octopus</taxon>
    </lineage>
</organism>
<sequence>MINYKFHCLVEVQLTKNECDFALTSSPQRLNIPQKISKVDTRQLEKLHGDTQLNV</sequence>
<evidence type="ECO:0000313" key="1">
    <source>
        <dbReference type="EMBL" id="KOF91651.1"/>
    </source>
</evidence>